<dbReference type="Proteomes" id="UP000332933">
    <property type="component" value="Unassembled WGS sequence"/>
</dbReference>
<dbReference type="InterPro" id="IPR002042">
    <property type="entry name" value="Uricase"/>
</dbReference>
<protein>
    <recommendedName>
        <fullName evidence="5">Uricase</fullName>
        <ecNumber evidence="5">1.7.3.3</ecNumber>
    </recommendedName>
</protein>
<reference evidence="6" key="2">
    <citation type="submission" date="2019-06" db="EMBL/GenBank/DDBJ databases">
        <title>Genomics analysis of Aphanomyces spp. identifies a new class of oomycete effector associated with host adaptation.</title>
        <authorList>
            <person name="Gaulin E."/>
        </authorList>
    </citation>
    <scope>NUCLEOTIDE SEQUENCE</scope>
    <source>
        <strain evidence="6">CBS 578.67</strain>
    </source>
</reference>
<dbReference type="AlphaFoldDB" id="A0A485L9Z9"/>
<dbReference type="GO" id="GO:0005777">
    <property type="term" value="C:peroxisome"/>
    <property type="evidence" value="ECO:0007669"/>
    <property type="project" value="TreeGrafter"/>
</dbReference>
<dbReference type="EMBL" id="CAADRA010006262">
    <property type="protein sequence ID" value="VFT94455.1"/>
    <property type="molecule type" value="Genomic_DNA"/>
</dbReference>
<gene>
    <name evidence="7" type="primary">Aste57867_17707</name>
    <name evidence="6" type="ORF">As57867_017646</name>
    <name evidence="7" type="ORF">ASTE57867_17707</name>
</gene>
<dbReference type="GO" id="GO:0004846">
    <property type="term" value="F:urate oxidase activity"/>
    <property type="evidence" value="ECO:0007669"/>
    <property type="project" value="UniProtKB-EC"/>
</dbReference>
<dbReference type="PANTHER" id="PTHR42874:SF1">
    <property type="entry name" value="URICASE"/>
    <property type="match status" value="1"/>
</dbReference>
<organism evidence="7 8">
    <name type="scientific">Aphanomyces stellatus</name>
    <dbReference type="NCBI Taxonomy" id="120398"/>
    <lineage>
        <taxon>Eukaryota</taxon>
        <taxon>Sar</taxon>
        <taxon>Stramenopiles</taxon>
        <taxon>Oomycota</taxon>
        <taxon>Saprolegniomycetes</taxon>
        <taxon>Saprolegniales</taxon>
        <taxon>Verrucalvaceae</taxon>
        <taxon>Aphanomyces</taxon>
    </lineage>
</organism>
<comment type="similarity">
    <text evidence="2 5">Belongs to the uricase family.</text>
</comment>
<comment type="function">
    <text evidence="5">Catalyzes the oxidation of uric acid to 5-hydroxyisourate, which is further processed to form (S)-allantoin.</text>
</comment>
<keyword evidence="4 5" id="KW-0560">Oxidoreductase</keyword>
<proteinExistence type="inferred from homology"/>
<dbReference type="PROSITE" id="PS00366">
    <property type="entry name" value="URICASE"/>
    <property type="match status" value="1"/>
</dbReference>
<dbReference type="EMBL" id="VJMH01006241">
    <property type="protein sequence ID" value="KAF0690984.1"/>
    <property type="molecule type" value="Genomic_DNA"/>
</dbReference>
<dbReference type="GO" id="GO:0019628">
    <property type="term" value="P:urate catabolic process"/>
    <property type="evidence" value="ECO:0007669"/>
    <property type="project" value="UniProtKB-UniPathway"/>
</dbReference>
<evidence type="ECO:0000256" key="2">
    <source>
        <dbReference type="ARBA" id="ARBA00009760"/>
    </source>
</evidence>
<dbReference type="InterPro" id="IPR019842">
    <property type="entry name" value="Uricase_CS"/>
</dbReference>
<dbReference type="UniPathway" id="UPA00394">
    <property type="reaction ID" value="UER00650"/>
</dbReference>
<evidence type="ECO:0000313" key="8">
    <source>
        <dbReference type="Proteomes" id="UP000332933"/>
    </source>
</evidence>
<evidence type="ECO:0000313" key="6">
    <source>
        <dbReference type="EMBL" id="KAF0690984.1"/>
    </source>
</evidence>
<dbReference type="PRINTS" id="PR00093">
    <property type="entry name" value="URICASE"/>
</dbReference>
<reference evidence="7 8" key="1">
    <citation type="submission" date="2019-03" db="EMBL/GenBank/DDBJ databases">
        <authorList>
            <person name="Gaulin E."/>
            <person name="Dumas B."/>
        </authorList>
    </citation>
    <scope>NUCLEOTIDE SEQUENCE [LARGE SCALE GENOMIC DNA]</scope>
    <source>
        <strain evidence="7">CBS 568.67</strain>
    </source>
</reference>
<dbReference type="GO" id="GO:0006145">
    <property type="term" value="P:purine nucleobase catabolic process"/>
    <property type="evidence" value="ECO:0007669"/>
    <property type="project" value="TreeGrafter"/>
</dbReference>
<comment type="pathway">
    <text evidence="1">Purine metabolism; urate degradation; (S)-allantoin from urate: step 1/3.</text>
</comment>
<dbReference type="SUPFAM" id="SSF55620">
    <property type="entry name" value="Tetrahydrobiopterin biosynthesis enzymes-like"/>
    <property type="match status" value="1"/>
</dbReference>
<evidence type="ECO:0000256" key="4">
    <source>
        <dbReference type="ARBA" id="ARBA00023002"/>
    </source>
</evidence>
<sequence length="226" mass="24969">MVRSDTKHYVQAHPSVIQYAKVKLVEVQWDRIINKDSKGELKPHHHAFVQGGTESRYAIAEARLTSPGNVDVSLSAGLSGLRVLKTTNSAFEGFRKDQFTILPEVHDRLLATAVSAEWEYAHPNATSAEAAQVRGILIDVFAGPADTGVPSPAVQWTLFKMGEAVLDRCPFVKKIHIYMPNIHNLPVNLKPFGLKNTHPHGEIFLPTDEPHGIIEATLTRTPSSRL</sequence>
<keyword evidence="3 5" id="KW-0659">Purine metabolism</keyword>
<dbReference type="Gene3D" id="3.10.270.10">
    <property type="entry name" value="Urate Oxidase"/>
    <property type="match status" value="1"/>
</dbReference>
<comment type="catalytic activity">
    <reaction evidence="5">
        <text>urate + O2 + H2O = 5-hydroxyisourate + H2O2</text>
        <dbReference type="Rhea" id="RHEA:21368"/>
        <dbReference type="ChEBI" id="CHEBI:15377"/>
        <dbReference type="ChEBI" id="CHEBI:15379"/>
        <dbReference type="ChEBI" id="CHEBI:16240"/>
        <dbReference type="ChEBI" id="CHEBI:17775"/>
        <dbReference type="ChEBI" id="CHEBI:18072"/>
        <dbReference type="EC" id="1.7.3.3"/>
    </reaction>
</comment>
<evidence type="ECO:0000256" key="1">
    <source>
        <dbReference type="ARBA" id="ARBA00004831"/>
    </source>
</evidence>
<dbReference type="EC" id="1.7.3.3" evidence="5"/>
<dbReference type="PANTHER" id="PTHR42874">
    <property type="entry name" value="URICASE"/>
    <property type="match status" value="1"/>
</dbReference>
<dbReference type="OrthoDB" id="9992118at2759"/>
<dbReference type="NCBIfam" id="TIGR03383">
    <property type="entry name" value="urate_oxi"/>
    <property type="match status" value="1"/>
</dbReference>
<name>A0A485L9Z9_9STRA</name>
<evidence type="ECO:0000313" key="7">
    <source>
        <dbReference type="EMBL" id="VFT94455.1"/>
    </source>
</evidence>
<dbReference type="Pfam" id="PF01014">
    <property type="entry name" value="Uricase"/>
    <property type="match status" value="1"/>
</dbReference>
<evidence type="ECO:0000256" key="3">
    <source>
        <dbReference type="ARBA" id="ARBA00022631"/>
    </source>
</evidence>
<evidence type="ECO:0000256" key="5">
    <source>
        <dbReference type="RuleBase" id="RU004455"/>
    </source>
</evidence>
<accession>A0A485L9Z9</accession>
<keyword evidence="8" id="KW-1185">Reference proteome</keyword>